<dbReference type="GO" id="GO:0098796">
    <property type="term" value="C:membrane protein complex"/>
    <property type="evidence" value="ECO:0007669"/>
    <property type="project" value="UniProtKB-ARBA"/>
</dbReference>
<dbReference type="Proteomes" id="UP000324209">
    <property type="component" value="Chromosome"/>
</dbReference>
<proteinExistence type="inferred from homology"/>
<evidence type="ECO:0000313" key="7">
    <source>
        <dbReference type="Proteomes" id="UP000324209"/>
    </source>
</evidence>
<evidence type="ECO:0000313" key="6">
    <source>
        <dbReference type="EMBL" id="QEN06699.1"/>
    </source>
</evidence>
<dbReference type="FunFam" id="3.40.50.300:FF:000032">
    <property type="entry name" value="Export ABC transporter ATP-binding protein"/>
    <property type="match status" value="1"/>
</dbReference>
<dbReference type="Gene3D" id="3.40.50.300">
    <property type="entry name" value="P-loop containing nucleotide triphosphate hydrolases"/>
    <property type="match status" value="1"/>
</dbReference>
<sequence>MNILLDSKKLNKHYNLGKKNRIKVLKDVNLEVLRGEFVTIMGPSGSGKSTLLYNLSGMDQVSSGRVIFNGKELSSLSEKSLSALRLKDMGFIFQQIHLLNNLSIQDNITLSGYLCGRKNRKDIVKRAQMLMEMTGIESLAQNDITQASGGQLQRVGICRALINDPEIIFGDEPTGALDSQSSYEIMELLRRINHAGTTVFLVTHDPKVASRSDRVLYMVDGQVVSEKRICRYMGGKKEAISREKDLSQWLMDTQNVSLVMEKKKCLKTSI</sequence>
<dbReference type="SMART" id="SM00382">
    <property type="entry name" value="AAA"/>
    <property type="match status" value="1"/>
</dbReference>
<dbReference type="SUPFAM" id="SSF52540">
    <property type="entry name" value="P-loop containing nucleoside triphosphate hydrolases"/>
    <property type="match status" value="1"/>
</dbReference>
<dbReference type="InterPro" id="IPR017911">
    <property type="entry name" value="MacB-like_ATP-bd"/>
</dbReference>
<dbReference type="InterPro" id="IPR003439">
    <property type="entry name" value="ABC_transporter-like_ATP-bd"/>
</dbReference>
<dbReference type="EMBL" id="CP036150">
    <property type="protein sequence ID" value="QEN06699.1"/>
    <property type="molecule type" value="Genomic_DNA"/>
</dbReference>
<dbReference type="KEGG" id="ock:EXM22_01335"/>
<dbReference type="GO" id="GO:0005524">
    <property type="term" value="F:ATP binding"/>
    <property type="evidence" value="ECO:0007669"/>
    <property type="project" value="UniProtKB-KW"/>
</dbReference>
<keyword evidence="2" id="KW-0547">Nucleotide-binding</keyword>
<comment type="similarity">
    <text evidence="4">Belongs to the ABC transporter superfamily. Macrolide exporter (TC 3.A.1.122) family.</text>
</comment>
<dbReference type="RefSeq" id="WP_149484782.1">
    <property type="nucleotide sequence ID" value="NZ_CP036150.1"/>
</dbReference>
<accession>A0A5C1QHW1</accession>
<dbReference type="OrthoDB" id="9791546at2"/>
<evidence type="ECO:0000256" key="1">
    <source>
        <dbReference type="ARBA" id="ARBA00022448"/>
    </source>
</evidence>
<dbReference type="GO" id="GO:0016887">
    <property type="term" value="F:ATP hydrolysis activity"/>
    <property type="evidence" value="ECO:0007669"/>
    <property type="project" value="InterPro"/>
</dbReference>
<gene>
    <name evidence="6" type="ORF">EXM22_01335</name>
</gene>
<dbReference type="Pfam" id="PF00005">
    <property type="entry name" value="ABC_tran"/>
    <property type="match status" value="1"/>
</dbReference>
<dbReference type="AlphaFoldDB" id="A0A5C1QHW1"/>
<dbReference type="InterPro" id="IPR027417">
    <property type="entry name" value="P-loop_NTPase"/>
</dbReference>
<evidence type="ECO:0000259" key="5">
    <source>
        <dbReference type="PROSITE" id="PS50893"/>
    </source>
</evidence>
<evidence type="ECO:0000256" key="4">
    <source>
        <dbReference type="ARBA" id="ARBA00038388"/>
    </source>
</evidence>
<dbReference type="PANTHER" id="PTHR42798:SF7">
    <property type="entry name" value="ALPHA-D-RIBOSE 1-METHYLPHOSPHONATE 5-TRIPHOSPHATE SYNTHASE SUBUNIT PHNL"/>
    <property type="match status" value="1"/>
</dbReference>
<dbReference type="InterPro" id="IPR003593">
    <property type="entry name" value="AAA+_ATPase"/>
</dbReference>
<dbReference type="PROSITE" id="PS50893">
    <property type="entry name" value="ABC_TRANSPORTER_2"/>
    <property type="match status" value="1"/>
</dbReference>
<organism evidence="6 7">
    <name type="scientific">Oceanispirochaeta crateris</name>
    <dbReference type="NCBI Taxonomy" id="2518645"/>
    <lineage>
        <taxon>Bacteria</taxon>
        <taxon>Pseudomonadati</taxon>
        <taxon>Spirochaetota</taxon>
        <taxon>Spirochaetia</taxon>
        <taxon>Spirochaetales</taxon>
        <taxon>Spirochaetaceae</taxon>
        <taxon>Oceanispirochaeta</taxon>
    </lineage>
</organism>
<keyword evidence="3 6" id="KW-0067">ATP-binding</keyword>
<keyword evidence="1" id="KW-0813">Transport</keyword>
<dbReference type="GO" id="GO:0022857">
    <property type="term" value="F:transmembrane transporter activity"/>
    <property type="evidence" value="ECO:0007669"/>
    <property type="project" value="UniProtKB-ARBA"/>
</dbReference>
<reference evidence="6 7" key="1">
    <citation type="submission" date="2019-02" db="EMBL/GenBank/DDBJ databases">
        <title>Complete Genome Sequence and Methylome Analysis of free living Spirochaetas.</title>
        <authorList>
            <person name="Fomenkov A."/>
            <person name="Dubinina G."/>
            <person name="Leshcheva N."/>
            <person name="Mikheeva N."/>
            <person name="Grabovich M."/>
            <person name="Vincze T."/>
            <person name="Roberts R.J."/>
        </authorList>
    </citation>
    <scope>NUCLEOTIDE SEQUENCE [LARGE SCALE GENOMIC DNA]</scope>
    <source>
        <strain evidence="6 7">K2</strain>
    </source>
</reference>
<protein>
    <submittedName>
        <fullName evidence="6">ABC transporter ATP-binding protein</fullName>
    </submittedName>
</protein>
<evidence type="ECO:0000256" key="3">
    <source>
        <dbReference type="ARBA" id="ARBA00022840"/>
    </source>
</evidence>
<name>A0A5C1QHW1_9SPIO</name>
<evidence type="ECO:0000256" key="2">
    <source>
        <dbReference type="ARBA" id="ARBA00022741"/>
    </source>
</evidence>
<keyword evidence="7" id="KW-1185">Reference proteome</keyword>
<dbReference type="CDD" id="cd03255">
    <property type="entry name" value="ABC_MJ0796_LolCDE_FtsE"/>
    <property type="match status" value="1"/>
</dbReference>
<feature type="domain" description="ABC transporter" evidence="5">
    <location>
        <begin position="5"/>
        <end position="245"/>
    </location>
</feature>
<dbReference type="PANTHER" id="PTHR42798">
    <property type="entry name" value="LIPOPROTEIN-RELEASING SYSTEM ATP-BINDING PROTEIN LOLD"/>
    <property type="match status" value="1"/>
</dbReference>